<feature type="region of interest" description="Disordered" evidence="1">
    <location>
        <begin position="55"/>
        <end position="101"/>
    </location>
</feature>
<protein>
    <submittedName>
        <fullName evidence="3">Uncharacterized protein LOC113834342</fullName>
    </submittedName>
</protein>
<feature type="region of interest" description="Disordered" evidence="1">
    <location>
        <begin position="1"/>
        <end position="42"/>
    </location>
</feature>
<name>A0A9J7JTT1_CRIGR</name>
<dbReference type="KEGG" id="cge:113834342"/>
<dbReference type="RefSeq" id="XP_035294614.1">
    <property type="nucleotide sequence ID" value="XM_035438723.1"/>
</dbReference>
<evidence type="ECO:0000256" key="1">
    <source>
        <dbReference type="SAM" id="MobiDB-lite"/>
    </source>
</evidence>
<accession>A0A9J7JTT1</accession>
<sequence length="282" mass="29961">MKVKNNSSGRWAVPKLQTKGDGSPCSTGQQKLQPQEPHSGGWAVRLRGVSLVGGTYPEEFARGGSGRDSGKEKVEARARARIPGAGGAPAPRPRPATHGAESPKLLSLFLRVALRGREGRVEYRRFAHRLGQRLPRAPGVGPREARGRQQGHERLRGTGALVAAATAQHGSPGRPVPAALAAHRKRPARVIACDPRASATDRSSVGTDWRLGGWMGAGDPLKRTDSFRPNFPEPEASAEVAKQGAQPAQGRNLGQSGNRGGALPSSASPFRTFWLLQVEVDT</sequence>
<dbReference type="AlphaFoldDB" id="A0A9J7JTT1"/>
<keyword evidence="2" id="KW-1185">Reference proteome</keyword>
<dbReference type="Proteomes" id="UP001108280">
    <property type="component" value="Chromosome 2"/>
</dbReference>
<feature type="compositionally biased region" description="Basic and acidic residues" evidence="1">
    <location>
        <begin position="68"/>
        <end position="78"/>
    </location>
</feature>
<evidence type="ECO:0000313" key="2">
    <source>
        <dbReference type="Proteomes" id="UP001108280"/>
    </source>
</evidence>
<dbReference type="GeneID" id="113834342"/>
<reference evidence="3" key="3">
    <citation type="submission" date="2025-08" db="UniProtKB">
        <authorList>
            <consortium name="RefSeq"/>
        </authorList>
    </citation>
    <scope>IDENTIFICATION</scope>
    <source>
        <strain evidence="3">17A/GY</strain>
        <tissue evidence="3">Liver</tissue>
    </source>
</reference>
<organism evidence="2 3">
    <name type="scientific">Cricetulus griseus</name>
    <name type="common">Chinese hamster</name>
    <name type="synonym">Cricetulus barabensis griseus</name>
    <dbReference type="NCBI Taxonomy" id="10029"/>
    <lineage>
        <taxon>Eukaryota</taxon>
        <taxon>Metazoa</taxon>
        <taxon>Chordata</taxon>
        <taxon>Craniata</taxon>
        <taxon>Vertebrata</taxon>
        <taxon>Euteleostomi</taxon>
        <taxon>Mammalia</taxon>
        <taxon>Eutheria</taxon>
        <taxon>Euarchontoglires</taxon>
        <taxon>Glires</taxon>
        <taxon>Rodentia</taxon>
        <taxon>Myomorpha</taxon>
        <taxon>Muroidea</taxon>
        <taxon>Cricetidae</taxon>
        <taxon>Cricetinae</taxon>
        <taxon>Cricetulus</taxon>
    </lineage>
</organism>
<gene>
    <name evidence="3" type="primary">LOC113834342</name>
</gene>
<evidence type="ECO:0000313" key="3">
    <source>
        <dbReference type="RefSeq" id="XP_035294614.1"/>
    </source>
</evidence>
<feature type="compositionally biased region" description="Polar residues" evidence="1">
    <location>
        <begin position="24"/>
        <end position="33"/>
    </location>
</feature>
<reference evidence="2" key="2">
    <citation type="journal article" date="2020" name="Biotechnol. Bioeng.">
        <title>Chromosome-scale scaffolds for the Chinese hamster reference genome assembly to facilitate the study of the CHO epigenome.</title>
        <authorList>
            <person name="Hilliard W."/>
            <person name="MacDonald M."/>
            <person name="Lee K.H."/>
        </authorList>
    </citation>
    <scope>NUCLEOTIDE SEQUENCE [LARGE SCALE GENOMIC DNA]</scope>
    <source>
        <strain evidence="2">17A/GY</strain>
    </source>
</reference>
<proteinExistence type="predicted"/>
<reference evidence="2" key="1">
    <citation type="journal article" date="2018" name="Biotechnol. Bioeng.">
        <title>A reference genome of the Chinese hamster based on a hybrid assembly strategy.</title>
        <authorList>
            <person name="Rupp O."/>
            <person name="MacDonald M.L."/>
            <person name="Li S."/>
            <person name="Dhiman H."/>
            <person name="Polson S."/>
            <person name="Griep S."/>
            <person name="Heffner K."/>
            <person name="Hernandez I."/>
            <person name="Brinkrolf K."/>
            <person name="Jadhav V."/>
            <person name="Samoudi M."/>
            <person name="Hao H."/>
            <person name="Kingham B."/>
            <person name="Goesmann A."/>
            <person name="Betenbaugh M.J."/>
            <person name="Lewis N.E."/>
            <person name="Borth N."/>
            <person name="Lee K.H."/>
        </authorList>
    </citation>
    <scope>NUCLEOTIDE SEQUENCE [LARGE SCALE GENOMIC DNA]</scope>
    <source>
        <strain evidence="2">17A/GY</strain>
    </source>
</reference>
<feature type="region of interest" description="Disordered" evidence="1">
    <location>
        <begin position="216"/>
        <end position="267"/>
    </location>
</feature>